<dbReference type="RefSeq" id="WP_074293994.1">
    <property type="nucleotide sequence ID" value="NZ_FSRU01000001.1"/>
</dbReference>
<dbReference type="AlphaFoldDB" id="A0A1N6FUH0"/>
<evidence type="ECO:0000313" key="4">
    <source>
        <dbReference type="Proteomes" id="UP000185151"/>
    </source>
</evidence>
<dbReference type="InterPro" id="IPR025330">
    <property type="entry name" value="DUF4236"/>
</dbReference>
<feature type="transmembrane region" description="Helical" evidence="1">
    <location>
        <begin position="228"/>
        <end position="246"/>
    </location>
</feature>
<proteinExistence type="predicted"/>
<keyword evidence="1" id="KW-0472">Membrane</keyword>
<keyword evidence="4" id="KW-1185">Reference proteome</keyword>
<sequence>MGWSFRRRIKIAPGIRINLSKSGISTSIGGRGFTYNTRGRITTSIPGTGIRYTHNLNARRTARPMGAAVSAAGRIDSASTERLSKREQATRDFVRQIQDRTATALQQYFNSHGVYVHTEDLADAVTLEDHQEFLGSLSKEFEATTKAVRLAVDIGSISLAEKEKAMLALYEMERKCAEHQGDRGELREAASTLSNWVLAWPNPPSLVAPFLLGLLACFLLFIKNFPFGLVLLAVALVYGSYALVSFGKKKVLLTAEISDAAARFDSLLTAELSPRPAVPDESGNVRLRAMTFVALTAVVAIAAIVYRPRDIQQAVANQSENVNQAENVALPAAPASSSQMRLPQGDFGWLVGKYPSDVVKNRRFRAAFNHVSRNEWKKITDRLAVTDAAGIQLRDGYYFGAGCKAHLCGSDIAAFAINEATGKGDVIYKDTVDNASGDAMANGFAWSDMPIGSTPLADWAKSNNMTTEASPTSALEPTTDTTLQTSFDCSKARSDSEKLICHDPELAADDVELSAILARAKAAVADQTALRERTRREWNFREQNCHDRDCLVRWYADQKTALTQIAQTGDVAAN</sequence>
<dbReference type="Pfam" id="PF14020">
    <property type="entry name" value="DUF4236"/>
    <property type="match status" value="1"/>
</dbReference>
<feature type="domain" description="DUF4236" evidence="2">
    <location>
        <begin position="3"/>
        <end position="53"/>
    </location>
</feature>
<evidence type="ECO:0000256" key="1">
    <source>
        <dbReference type="SAM" id="Phobius"/>
    </source>
</evidence>
<feature type="transmembrane region" description="Helical" evidence="1">
    <location>
        <begin position="285"/>
        <end position="306"/>
    </location>
</feature>
<dbReference type="Proteomes" id="UP000185151">
    <property type="component" value="Unassembled WGS sequence"/>
</dbReference>
<protein>
    <recommendedName>
        <fullName evidence="2">DUF4236 domain-containing protein</fullName>
    </recommendedName>
</protein>
<keyword evidence="1" id="KW-1133">Transmembrane helix</keyword>
<gene>
    <name evidence="3" type="ORF">SAMN05444165_0402</name>
</gene>
<organism evidence="3 4">
    <name type="scientific">Paraburkholderia phenazinium</name>
    <dbReference type="NCBI Taxonomy" id="60549"/>
    <lineage>
        <taxon>Bacteria</taxon>
        <taxon>Pseudomonadati</taxon>
        <taxon>Pseudomonadota</taxon>
        <taxon>Betaproteobacteria</taxon>
        <taxon>Burkholderiales</taxon>
        <taxon>Burkholderiaceae</taxon>
        <taxon>Paraburkholderia</taxon>
    </lineage>
</organism>
<dbReference type="OrthoDB" id="5450120at2"/>
<dbReference type="EMBL" id="FSRU01000001">
    <property type="protein sequence ID" value="SIN98969.1"/>
    <property type="molecule type" value="Genomic_DNA"/>
</dbReference>
<reference evidence="3 4" key="1">
    <citation type="submission" date="2016-11" db="EMBL/GenBank/DDBJ databases">
        <authorList>
            <person name="Jaros S."/>
            <person name="Januszkiewicz K."/>
            <person name="Wedrychowicz H."/>
        </authorList>
    </citation>
    <scope>NUCLEOTIDE SEQUENCE [LARGE SCALE GENOMIC DNA]</scope>
    <source>
        <strain evidence="3 4">GAS95</strain>
    </source>
</reference>
<evidence type="ECO:0000259" key="2">
    <source>
        <dbReference type="Pfam" id="PF14020"/>
    </source>
</evidence>
<keyword evidence="1" id="KW-0812">Transmembrane</keyword>
<name>A0A1N6FUH0_9BURK</name>
<accession>A0A1N6FUH0</accession>
<evidence type="ECO:0000313" key="3">
    <source>
        <dbReference type="EMBL" id="SIN98969.1"/>
    </source>
</evidence>